<name>A0A7J5TUM2_9BACT</name>
<gene>
    <name evidence="2" type="ORF">F5984_21115</name>
</gene>
<organism evidence="2 3">
    <name type="scientific">Rudanella paleaurantiibacter</name>
    <dbReference type="NCBI Taxonomy" id="2614655"/>
    <lineage>
        <taxon>Bacteria</taxon>
        <taxon>Pseudomonadati</taxon>
        <taxon>Bacteroidota</taxon>
        <taxon>Cytophagia</taxon>
        <taxon>Cytophagales</taxon>
        <taxon>Cytophagaceae</taxon>
        <taxon>Rudanella</taxon>
    </lineage>
</organism>
<sequence>MSRSVTFTLALALLSLATTTRLRAQGSSEYGSGLKFNLSPDGTKYARIIMWNQIWFRSMQMNPGTSVNGTPTDQLTDVGARRLRLLGYAQISPRYLILVHAGINNQTFVNGGASGSSGTGGYGQGKKPGIFFHDVWNEYAVVPAGKKPDGSVAKNTLYVGAGLHYWHGVSRMTSASTLNFLAIDAPIFNWPLIENSDQFARLFGVYAKGKLGKFEYRLNYNKPFATNQTPPTSGTVVTPDVAVDNNGVSKMSYGAYLEYQFLDQEANILPFKVGTYVGTKRVFNIGAGFYRQPEGTRYYNGGSLKPSDINLFSVDMFADLPFGDKKKNMAVTAYSVFYDYNFGPNYIRNLGIMNPGANNPAFEGKRALAGPGDARPLLGTGQIWYTQAGLLLPKTTDKPKMRVQPFAAYTYKNLEALGKAGSYYDLGCNFYLDGHHAKITPQWSVRPIYTDKNTISDYKGEFLLQAQIYL</sequence>
<dbReference type="Proteomes" id="UP000488299">
    <property type="component" value="Unassembled WGS sequence"/>
</dbReference>
<dbReference type="EMBL" id="WELI01000010">
    <property type="protein sequence ID" value="KAB7727690.1"/>
    <property type="molecule type" value="Genomic_DNA"/>
</dbReference>
<keyword evidence="1" id="KW-0732">Signal</keyword>
<reference evidence="2 3" key="1">
    <citation type="submission" date="2019-10" db="EMBL/GenBank/DDBJ databases">
        <title>Rudanella paleaurantiibacter sp. nov., isolated from sludge.</title>
        <authorList>
            <person name="Xu S.Q."/>
        </authorList>
    </citation>
    <scope>NUCLEOTIDE SEQUENCE [LARGE SCALE GENOMIC DNA]</scope>
    <source>
        <strain evidence="2 3">HX-22-17</strain>
    </source>
</reference>
<comment type="caution">
    <text evidence="2">The sequence shown here is derived from an EMBL/GenBank/DDBJ whole genome shotgun (WGS) entry which is preliminary data.</text>
</comment>
<keyword evidence="3" id="KW-1185">Reference proteome</keyword>
<dbReference type="AlphaFoldDB" id="A0A7J5TUM2"/>
<evidence type="ECO:0000256" key="1">
    <source>
        <dbReference type="SAM" id="SignalP"/>
    </source>
</evidence>
<evidence type="ECO:0000313" key="3">
    <source>
        <dbReference type="Proteomes" id="UP000488299"/>
    </source>
</evidence>
<accession>A0A7J5TUM2</accession>
<proteinExistence type="predicted"/>
<feature type="signal peptide" evidence="1">
    <location>
        <begin position="1"/>
        <end position="24"/>
    </location>
</feature>
<evidence type="ECO:0000313" key="2">
    <source>
        <dbReference type="EMBL" id="KAB7727690.1"/>
    </source>
</evidence>
<protein>
    <submittedName>
        <fullName evidence="2">Porin</fullName>
    </submittedName>
</protein>
<feature type="chain" id="PRO_5029822778" evidence="1">
    <location>
        <begin position="25"/>
        <end position="470"/>
    </location>
</feature>